<dbReference type="EMBL" id="KN831771">
    <property type="protein sequence ID" value="KIM45817.1"/>
    <property type="molecule type" value="Genomic_DNA"/>
</dbReference>
<organism evidence="2 3">
    <name type="scientific">Hebeloma cylindrosporum</name>
    <dbReference type="NCBI Taxonomy" id="76867"/>
    <lineage>
        <taxon>Eukaryota</taxon>
        <taxon>Fungi</taxon>
        <taxon>Dikarya</taxon>
        <taxon>Basidiomycota</taxon>
        <taxon>Agaricomycotina</taxon>
        <taxon>Agaricomycetes</taxon>
        <taxon>Agaricomycetidae</taxon>
        <taxon>Agaricales</taxon>
        <taxon>Agaricineae</taxon>
        <taxon>Hymenogastraceae</taxon>
        <taxon>Hebeloma</taxon>
    </lineage>
</organism>
<feature type="domain" description="Carbohydrate kinase PfkB" evidence="1">
    <location>
        <begin position="171"/>
        <end position="303"/>
    </location>
</feature>
<proteinExistence type="predicted"/>
<dbReference type="InterPro" id="IPR029056">
    <property type="entry name" value="Ribokinase-like"/>
</dbReference>
<sequence>MDETSTRRSFVTLGLFIIDEFAFMDEHGRPTGRVLEPQIGGGGTYAAIGARIWLPPSQIGMILDKGHDFPGPIEDALLQYGQEMWMFREQPQHATTRALNSYKGENPSFEYTTPRIRITPEDLRATGLANPKVLHFICPPARALAIMSEVQDGWSSVAVYEPVPDRCIPEELPALKKVLPLISVLSPNAEEAFSLLSIPLPPTKTMIEKATKDFLDMGVGKEGSGWVLIRCGALGAYMESRATNGRWVEAFWAEDVDKVVDVTGAGNSFLGGFAAGLELSGGDIYEAALHASISASFVIEQGGLPVISEGSAGKWNGDNPFRRLDVLRKRHEHHKD</sequence>
<dbReference type="Pfam" id="PF00294">
    <property type="entry name" value="PfkB"/>
    <property type="match status" value="1"/>
</dbReference>
<dbReference type="InterPro" id="IPR011611">
    <property type="entry name" value="PfkB_dom"/>
</dbReference>
<name>A0A0C2YXY7_HEBCY</name>
<dbReference type="OrthoDB" id="497927at2759"/>
<reference evidence="2 3" key="1">
    <citation type="submission" date="2014-04" db="EMBL/GenBank/DDBJ databases">
        <authorList>
            <consortium name="DOE Joint Genome Institute"/>
            <person name="Kuo A."/>
            <person name="Gay G."/>
            <person name="Dore J."/>
            <person name="Kohler A."/>
            <person name="Nagy L.G."/>
            <person name="Floudas D."/>
            <person name="Copeland A."/>
            <person name="Barry K.W."/>
            <person name="Cichocki N."/>
            <person name="Veneault-Fourrey C."/>
            <person name="LaButti K."/>
            <person name="Lindquist E.A."/>
            <person name="Lipzen A."/>
            <person name="Lundell T."/>
            <person name="Morin E."/>
            <person name="Murat C."/>
            <person name="Sun H."/>
            <person name="Tunlid A."/>
            <person name="Henrissat B."/>
            <person name="Grigoriev I.V."/>
            <person name="Hibbett D.S."/>
            <person name="Martin F."/>
            <person name="Nordberg H.P."/>
            <person name="Cantor M.N."/>
            <person name="Hua S.X."/>
        </authorList>
    </citation>
    <scope>NUCLEOTIDE SEQUENCE [LARGE SCALE GENOMIC DNA]</scope>
    <source>
        <strain evidence="3">h7</strain>
    </source>
</reference>
<evidence type="ECO:0000313" key="2">
    <source>
        <dbReference type="EMBL" id="KIM45817.1"/>
    </source>
</evidence>
<dbReference type="AlphaFoldDB" id="A0A0C2YXY7"/>
<dbReference type="Gene3D" id="3.40.1190.20">
    <property type="match status" value="1"/>
</dbReference>
<dbReference type="SUPFAM" id="SSF53613">
    <property type="entry name" value="Ribokinase-like"/>
    <property type="match status" value="1"/>
</dbReference>
<dbReference type="PANTHER" id="PTHR47098:SF2">
    <property type="entry name" value="PROTEIN MAK32"/>
    <property type="match status" value="1"/>
</dbReference>
<dbReference type="PANTHER" id="PTHR47098">
    <property type="entry name" value="PROTEIN MAK32"/>
    <property type="match status" value="1"/>
</dbReference>
<evidence type="ECO:0000313" key="3">
    <source>
        <dbReference type="Proteomes" id="UP000053424"/>
    </source>
</evidence>
<protein>
    <recommendedName>
        <fullName evidence="1">Carbohydrate kinase PfkB domain-containing protein</fullName>
    </recommendedName>
</protein>
<dbReference type="STRING" id="686832.A0A0C2YXY7"/>
<gene>
    <name evidence="2" type="ORF">M413DRAFT_440854</name>
</gene>
<dbReference type="Proteomes" id="UP000053424">
    <property type="component" value="Unassembled WGS sequence"/>
</dbReference>
<reference evidence="3" key="2">
    <citation type="submission" date="2015-01" db="EMBL/GenBank/DDBJ databases">
        <title>Evolutionary Origins and Diversification of the Mycorrhizal Mutualists.</title>
        <authorList>
            <consortium name="DOE Joint Genome Institute"/>
            <consortium name="Mycorrhizal Genomics Consortium"/>
            <person name="Kohler A."/>
            <person name="Kuo A."/>
            <person name="Nagy L.G."/>
            <person name="Floudas D."/>
            <person name="Copeland A."/>
            <person name="Barry K.W."/>
            <person name="Cichocki N."/>
            <person name="Veneault-Fourrey C."/>
            <person name="LaButti K."/>
            <person name="Lindquist E.A."/>
            <person name="Lipzen A."/>
            <person name="Lundell T."/>
            <person name="Morin E."/>
            <person name="Murat C."/>
            <person name="Riley R."/>
            <person name="Ohm R."/>
            <person name="Sun H."/>
            <person name="Tunlid A."/>
            <person name="Henrissat B."/>
            <person name="Grigoriev I.V."/>
            <person name="Hibbett D.S."/>
            <person name="Martin F."/>
        </authorList>
    </citation>
    <scope>NUCLEOTIDE SEQUENCE [LARGE SCALE GENOMIC DNA]</scope>
    <source>
        <strain evidence="3">h7</strain>
    </source>
</reference>
<keyword evidence="3" id="KW-1185">Reference proteome</keyword>
<evidence type="ECO:0000259" key="1">
    <source>
        <dbReference type="Pfam" id="PF00294"/>
    </source>
</evidence>
<dbReference type="HOGENOM" id="CLU_032834_1_0_1"/>
<accession>A0A0C2YXY7</accession>